<evidence type="ECO:0000313" key="2">
    <source>
        <dbReference type="Proteomes" id="UP000694559"/>
    </source>
</evidence>
<dbReference type="AlphaFoldDB" id="A0A8C6X7G6"/>
<dbReference type="Ensembl" id="ENSNNAT00000010667.1">
    <property type="protein sequence ID" value="ENSNNAP00000010190.1"/>
    <property type="gene ID" value="ENSNNAG00000006814.1"/>
</dbReference>
<name>A0A8C6X7G6_NAJNA</name>
<organism evidence="1 2">
    <name type="scientific">Naja naja</name>
    <name type="common">Indian cobra</name>
    <dbReference type="NCBI Taxonomy" id="35670"/>
    <lineage>
        <taxon>Eukaryota</taxon>
        <taxon>Metazoa</taxon>
        <taxon>Chordata</taxon>
        <taxon>Craniata</taxon>
        <taxon>Vertebrata</taxon>
        <taxon>Euteleostomi</taxon>
        <taxon>Lepidosauria</taxon>
        <taxon>Squamata</taxon>
        <taxon>Bifurcata</taxon>
        <taxon>Unidentata</taxon>
        <taxon>Episquamata</taxon>
        <taxon>Toxicofera</taxon>
        <taxon>Serpentes</taxon>
        <taxon>Colubroidea</taxon>
        <taxon>Elapidae</taxon>
        <taxon>Elapinae</taxon>
        <taxon>Naja</taxon>
    </lineage>
</organism>
<dbReference type="GeneTree" id="ENSGT00940000156396"/>
<sequence>MGLNLLFPSALKLAPIDTTAEEEQEEVERLKRICKYLTSNATYGSTDIRDVHLELKRLDSLWTEGKFALLSDSQHMTCLLLFKWEEILKKFYATYSGSSAYKSEDFCTIGDLQLRKLDELDCLNKGLLHLSSDTALNGLSVQLAAEFQPKFGFKYEGTHNLVCSLNMFSVKGYKPCLNSAV</sequence>
<keyword evidence="2" id="KW-1185">Reference proteome</keyword>
<dbReference type="SUPFAM" id="SSF53067">
    <property type="entry name" value="Actin-like ATPase domain"/>
    <property type="match status" value="1"/>
</dbReference>
<reference evidence="1" key="2">
    <citation type="submission" date="2025-09" db="UniProtKB">
        <authorList>
            <consortium name="Ensembl"/>
        </authorList>
    </citation>
    <scope>IDENTIFICATION</scope>
</reference>
<dbReference type="InterPro" id="IPR043129">
    <property type="entry name" value="ATPase_NBD"/>
</dbReference>
<dbReference type="Gene3D" id="3.30.420.510">
    <property type="match status" value="1"/>
</dbReference>
<reference evidence="1" key="1">
    <citation type="submission" date="2025-08" db="UniProtKB">
        <authorList>
            <consortium name="Ensembl"/>
        </authorList>
    </citation>
    <scope>IDENTIFICATION</scope>
</reference>
<evidence type="ECO:0000313" key="1">
    <source>
        <dbReference type="Ensembl" id="ENSNNAP00000010190.1"/>
    </source>
</evidence>
<accession>A0A8C6X7G6</accession>
<proteinExistence type="predicted"/>
<dbReference type="OrthoDB" id="275583at2759"/>
<protein>
    <submittedName>
        <fullName evidence="1">Uncharacterized protein</fullName>
    </submittedName>
</protein>
<dbReference type="Proteomes" id="UP000694559">
    <property type="component" value="Unplaced"/>
</dbReference>